<evidence type="ECO:0000313" key="1">
    <source>
        <dbReference type="EMBL" id="MBL4931707.1"/>
    </source>
</evidence>
<keyword evidence="2" id="KW-1185">Reference proteome</keyword>
<dbReference type="EMBL" id="JAESWA010000022">
    <property type="protein sequence ID" value="MBL4931707.1"/>
    <property type="molecule type" value="Genomic_DNA"/>
</dbReference>
<dbReference type="InterPro" id="IPR011989">
    <property type="entry name" value="ARM-like"/>
</dbReference>
<evidence type="ECO:0000313" key="2">
    <source>
        <dbReference type="Proteomes" id="UP000623681"/>
    </source>
</evidence>
<dbReference type="Pfam" id="PF13646">
    <property type="entry name" value="HEAT_2"/>
    <property type="match status" value="1"/>
</dbReference>
<comment type="caution">
    <text evidence="1">The sequence shown here is derived from an EMBL/GenBank/DDBJ whole genome shotgun (WGS) entry which is preliminary data.</text>
</comment>
<dbReference type="Gene3D" id="1.25.10.10">
    <property type="entry name" value="Leucine-rich Repeat Variant"/>
    <property type="match status" value="1"/>
</dbReference>
<proteinExistence type="predicted"/>
<dbReference type="RefSeq" id="WP_202767094.1">
    <property type="nucleotide sequence ID" value="NZ_JAESWA010000022.1"/>
</dbReference>
<dbReference type="Proteomes" id="UP000623681">
    <property type="component" value="Unassembled WGS sequence"/>
</dbReference>
<accession>A0A937K3J8</accession>
<name>A0A937K3J8_9CLOT</name>
<dbReference type="InterPro" id="IPR016024">
    <property type="entry name" value="ARM-type_fold"/>
</dbReference>
<gene>
    <name evidence="1" type="ORF">JK634_07815</name>
</gene>
<dbReference type="SUPFAM" id="SSF48371">
    <property type="entry name" value="ARM repeat"/>
    <property type="match status" value="1"/>
</dbReference>
<reference evidence="1" key="1">
    <citation type="submission" date="2021-01" db="EMBL/GenBank/DDBJ databases">
        <title>Genome public.</title>
        <authorList>
            <person name="Liu C."/>
            <person name="Sun Q."/>
        </authorList>
    </citation>
    <scope>NUCLEOTIDE SEQUENCE</scope>
    <source>
        <strain evidence="1">YIM B02565</strain>
    </source>
</reference>
<sequence>MRSSDEQLKNRGYVESKEIENYLSLNKDELLELLKSKEAYKRTIAIKLFRSIYGLEKDTIYLFCEMLEDEKKLYTKLEICEALSQGSIEAAKIMVNYLGRIGNNQYRELPAKKFNKKSYPLPRDIIARTLSHMGIEILPELINVLKSNYVLSIREAIDAIGFICFYNNVSENSALEELILVLEKYREDEIIRWKIVRALESFKTEKTLKILKDIMESDSNEIIRNEAKRSLDIINNYKR</sequence>
<organism evidence="1 2">
    <name type="scientific">Clostridium paridis</name>
    <dbReference type="NCBI Taxonomy" id="2803863"/>
    <lineage>
        <taxon>Bacteria</taxon>
        <taxon>Bacillati</taxon>
        <taxon>Bacillota</taxon>
        <taxon>Clostridia</taxon>
        <taxon>Eubacteriales</taxon>
        <taxon>Clostridiaceae</taxon>
        <taxon>Clostridium</taxon>
    </lineage>
</organism>
<protein>
    <submittedName>
        <fullName evidence="1">HEAT repeat domain-containing protein</fullName>
    </submittedName>
</protein>
<dbReference type="AlphaFoldDB" id="A0A937K3J8"/>